<reference evidence="1" key="1">
    <citation type="submission" date="2022-07" db="EMBL/GenBank/DDBJ databases">
        <title>Genome Sequence of Phlebia brevispora.</title>
        <authorList>
            <person name="Buettner E."/>
        </authorList>
    </citation>
    <scope>NUCLEOTIDE SEQUENCE</scope>
    <source>
        <strain evidence="1">MPL23</strain>
    </source>
</reference>
<evidence type="ECO:0000313" key="1">
    <source>
        <dbReference type="EMBL" id="KAJ3546936.1"/>
    </source>
</evidence>
<accession>A0ACC1SV28</accession>
<proteinExistence type="predicted"/>
<dbReference type="EMBL" id="JANHOG010001007">
    <property type="protein sequence ID" value="KAJ3546936.1"/>
    <property type="molecule type" value="Genomic_DNA"/>
</dbReference>
<organism evidence="1 2">
    <name type="scientific">Phlebia brevispora</name>
    <dbReference type="NCBI Taxonomy" id="194682"/>
    <lineage>
        <taxon>Eukaryota</taxon>
        <taxon>Fungi</taxon>
        <taxon>Dikarya</taxon>
        <taxon>Basidiomycota</taxon>
        <taxon>Agaricomycotina</taxon>
        <taxon>Agaricomycetes</taxon>
        <taxon>Polyporales</taxon>
        <taxon>Meruliaceae</taxon>
        <taxon>Phlebia</taxon>
    </lineage>
</organism>
<dbReference type="Proteomes" id="UP001148662">
    <property type="component" value="Unassembled WGS sequence"/>
</dbReference>
<sequence>MATLLPPPKRQKLYHGVPEPEPEPPKPAPNVVVQFVSEDDGQPLAPTVNLPANISREALEVLVNKLTSKEDDPVPFAFHITLPSEAATTGTATQIVITKSIQDDVLSHPSNAFTPEDVFVVLLNTIWYIPYALLTLAYIDISLLGHTSPILCAAFSPTGNLLATGSGDCNARLWDLFTEMPSHTLTGHKGWVLCVEWEAMERKLATGGHDGQVRLWDPKTGKPIGDALKGHTKWVTSLAWEPIHLNPSSPRLASSSKDGTVRIWAVATRRCEYTLGGHTASVNVVRWGGGGLDGKGVLYTASSDRTVRVWDAAQGRLLHTLKDHAHWVTTLTLNTDFVLRTGPFDHIGKKPASDEEAQAQAPGPLQQARFHHG</sequence>
<protein>
    <submittedName>
        <fullName evidence="1">Uncharacterized protein</fullName>
    </submittedName>
</protein>
<keyword evidence="2" id="KW-1185">Reference proteome</keyword>
<name>A0ACC1SV28_9APHY</name>
<comment type="caution">
    <text evidence="1">The sequence shown here is derived from an EMBL/GenBank/DDBJ whole genome shotgun (WGS) entry which is preliminary data.</text>
</comment>
<evidence type="ECO:0000313" key="2">
    <source>
        <dbReference type="Proteomes" id="UP001148662"/>
    </source>
</evidence>
<gene>
    <name evidence="1" type="ORF">NM688_g5458</name>
</gene>